<dbReference type="NCBIfam" id="TIGR00342">
    <property type="entry name" value="tRNA uracil 4-sulfurtransferase ThiI"/>
    <property type="match status" value="1"/>
</dbReference>
<dbReference type="KEGG" id="mcit:NCTC10181_00261"/>
<keyword evidence="4 18" id="KW-0808">Transferase</keyword>
<protein>
    <recommendedName>
        <fullName evidence="14 18">Probable tRNA sulfurtransferase</fullName>
        <ecNumber evidence="13 18">2.8.1.4</ecNumber>
    </recommendedName>
    <alternativeName>
        <fullName evidence="15 18">Sulfur carrier protein ThiS sulfurtransferase</fullName>
    </alternativeName>
    <alternativeName>
        <fullName evidence="16 18">Thiamine biosynthesis protein ThiI</fullName>
    </alternativeName>
    <alternativeName>
        <fullName evidence="17 18">tRNA 4-thiouridine synthase</fullName>
    </alternativeName>
</protein>
<keyword evidence="8 18" id="KW-0784">Thiamine biosynthesis</keyword>
<dbReference type="EMBL" id="LR215036">
    <property type="protein sequence ID" value="VEU74422.1"/>
    <property type="molecule type" value="Genomic_DNA"/>
</dbReference>
<evidence type="ECO:0000259" key="19">
    <source>
        <dbReference type="PROSITE" id="PS51165"/>
    </source>
</evidence>
<evidence type="ECO:0000256" key="14">
    <source>
        <dbReference type="ARBA" id="ARBA00071867"/>
    </source>
</evidence>
<feature type="binding site" evidence="18">
    <location>
        <position position="252"/>
    </location>
    <ligand>
        <name>ATP</name>
        <dbReference type="ChEBI" id="CHEBI:30616"/>
    </ligand>
</feature>
<evidence type="ECO:0000256" key="7">
    <source>
        <dbReference type="ARBA" id="ARBA00022884"/>
    </source>
</evidence>
<keyword evidence="3 18" id="KW-0820">tRNA-binding</keyword>
<evidence type="ECO:0000313" key="20">
    <source>
        <dbReference type="EMBL" id="VEU74422.1"/>
    </source>
</evidence>
<proteinExistence type="inferred from homology"/>
<comment type="pathway">
    <text evidence="18">Cofactor biosynthesis; thiamine diphosphate biosynthesis.</text>
</comment>
<dbReference type="InterPro" id="IPR050102">
    <property type="entry name" value="tRNA_sulfurtransferase_ThiI"/>
</dbReference>
<dbReference type="SUPFAM" id="SSF143437">
    <property type="entry name" value="THUMP domain-like"/>
    <property type="match status" value="1"/>
</dbReference>
<evidence type="ECO:0000256" key="4">
    <source>
        <dbReference type="ARBA" id="ARBA00022679"/>
    </source>
</evidence>
<keyword evidence="21" id="KW-1185">Reference proteome</keyword>
<comment type="catalytic activity">
    <reaction evidence="9 18">
        <text>[ThiI sulfur-carrier protein]-S-sulfanyl-L-cysteine + a uridine in tRNA + 2 reduced [2Fe-2S]-[ferredoxin] + ATP + H(+) = [ThiI sulfur-carrier protein]-L-cysteine + a 4-thiouridine in tRNA + 2 oxidized [2Fe-2S]-[ferredoxin] + AMP + diphosphate</text>
        <dbReference type="Rhea" id="RHEA:24176"/>
        <dbReference type="Rhea" id="RHEA-COMP:10000"/>
        <dbReference type="Rhea" id="RHEA-COMP:10001"/>
        <dbReference type="Rhea" id="RHEA-COMP:13337"/>
        <dbReference type="Rhea" id="RHEA-COMP:13338"/>
        <dbReference type="Rhea" id="RHEA-COMP:13339"/>
        <dbReference type="Rhea" id="RHEA-COMP:13340"/>
        <dbReference type="ChEBI" id="CHEBI:15378"/>
        <dbReference type="ChEBI" id="CHEBI:29950"/>
        <dbReference type="ChEBI" id="CHEBI:30616"/>
        <dbReference type="ChEBI" id="CHEBI:33019"/>
        <dbReference type="ChEBI" id="CHEBI:33737"/>
        <dbReference type="ChEBI" id="CHEBI:33738"/>
        <dbReference type="ChEBI" id="CHEBI:61963"/>
        <dbReference type="ChEBI" id="CHEBI:65315"/>
        <dbReference type="ChEBI" id="CHEBI:136798"/>
        <dbReference type="ChEBI" id="CHEBI:456215"/>
        <dbReference type="EC" id="2.8.1.4"/>
    </reaction>
</comment>
<dbReference type="GO" id="GO:0005524">
    <property type="term" value="F:ATP binding"/>
    <property type="evidence" value="ECO:0007669"/>
    <property type="project" value="UniProtKB-UniRule"/>
</dbReference>
<dbReference type="RefSeq" id="WP_129725254.1">
    <property type="nucleotide sequence ID" value="NZ_LR215036.1"/>
</dbReference>
<evidence type="ECO:0000256" key="1">
    <source>
        <dbReference type="ARBA" id="ARBA00004496"/>
    </source>
</evidence>
<dbReference type="AlphaFoldDB" id="A0A449B1E9"/>
<dbReference type="PANTHER" id="PTHR43209:SF1">
    <property type="entry name" value="TRNA SULFURTRANSFERASE"/>
    <property type="match status" value="1"/>
</dbReference>
<dbReference type="Pfam" id="PF22025">
    <property type="entry name" value="ThiI_fer"/>
    <property type="match status" value="1"/>
</dbReference>
<evidence type="ECO:0000256" key="17">
    <source>
        <dbReference type="ARBA" id="ARBA00080570"/>
    </source>
</evidence>
<feature type="binding site" evidence="18">
    <location>
        <begin position="195"/>
        <end position="196"/>
    </location>
    <ligand>
        <name>ATP</name>
        <dbReference type="ChEBI" id="CHEBI:30616"/>
    </ligand>
</feature>
<dbReference type="Gene3D" id="3.30.2130.30">
    <property type="match status" value="1"/>
</dbReference>
<accession>A0A449B1E9</accession>
<sequence>MYSKILIRYGELVLKKKNRKQFIEKLSNNIFKITGSKPEVEFDRMYLNYSEELMDKLQYVFGISSYSPVVVVENDFEKLKQAALLLVKKTSKTFKIAARRNYKKFEYKSDQINHLLGAYLLENTALKVDVHSPDQIFYVEVRSKCTYIFSEYFDGLGGLPTGSSGKGLHLISGGFDSPVAAYLMMKRGVELQFLSFLTPPQTDAKTKEKILNLVGVLSKFQGQSTLYFADYSKLMNYISLVSKESYKINLMRRSFYRIANQLATQKNLLCISNGENLGQVASQTLESLNVISSVAEKVILRPLITYDKNEIINIAKKIQTHDISIIKANETCELFAPKAPVTRPLLQVAISLEEELSLINSLEMQLLDQGIETLQIKGKYH</sequence>
<dbReference type="PROSITE" id="PS51165">
    <property type="entry name" value="THUMP"/>
    <property type="match status" value="1"/>
</dbReference>
<dbReference type="GO" id="GO:0009229">
    <property type="term" value="P:thiamine diphosphate biosynthetic process"/>
    <property type="evidence" value="ECO:0007669"/>
    <property type="project" value="UniProtKB-UniRule"/>
</dbReference>
<evidence type="ECO:0000256" key="18">
    <source>
        <dbReference type="HAMAP-Rule" id="MF_00021"/>
    </source>
</evidence>
<feature type="binding site" evidence="18">
    <location>
        <begin position="170"/>
        <end position="171"/>
    </location>
    <ligand>
        <name>ATP</name>
        <dbReference type="ChEBI" id="CHEBI:30616"/>
    </ligand>
</feature>
<dbReference type="Pfam" id="PF02926">
    <property type="entry name" value="THUMP"/>
    <property type="match status" value="1"/>
</dbReference>
<dbReference type="InterPro" id="IPR049961">
    <property type="entry name" value="ThiI_N"/>
</dbReference>
<comment type="similarity">
    <text evidence="12 18">Belongs to the ThiI family.</text>
</comment>
<dbReference type="InterPro" id="IPR054173">
    <property type="entry name" value="ThiI_fer"/>
</dbReference>
<dbReference type="SUPFAM" id="SSF52402">
    <property type="entry name" value="Adenine nucleotide alpha hydrolases-like"/>
    <property type="match status" value="1"/>
</dbReference>
<dbReference type="UniPathway" id="UPA00060"/>
<evidence type="ECO:0000256" key="6">
    <source>
        <dbReference type="ARBA" id="ARBA00022840"/>
    </source>
</evidence>
<evidence type="ECO:0000256" key="9">
    <source>
        <dbReference type="ARBA" id="ARBA00050570"/>
    </source>
</evidence>
<evidence type="ECO:0000256" key="2">
    <source>
        <dbReference type="ARBA" id="ARBA00022490"/>
    </source>
</evidence>
<dbReference type="InterPro" id="IPR003720">
    <property type="entry name" value="tRNA_STrfase"/>
</dbReference>
<dbReference type="GO" id="GO:0009228">
    <property type="term" value="P:thiamine biosynthetic process"/>
    <property type="evidence" value="ECO:0007669"/>
    <property type="project" value="UniProtKB-KW"/>
</dbReference>
<name>A0A449B1E9_9BACT</name>
<dbReference type="Pfam" id="PF02568">
    <property type="entry name" value="ThiI"/>
    <property type="match status" value="1"/>
</dbReference>
<feature type="domain" description="THUMP" evidence="19">
    <location>
        <begin position="51"/>
        <end position="152"/>
    </location>
</feature>
<dbReference type="FunFam" id="3.40.50.620:FF:000053">
    <property type="entry name" value="Probable tRNA sulfurtransferase"/>
    <property type="match status" value="1"/>
</dbReference>
<dbReference type="Gene3D" id="3.40.50.620">
    <property type="entry name" value="HUPs"/>
    <property type="match status" value="1"/>
</dbReference>
<dbReference type="PANTHER" id="PTHR43209">
    <property type="entry name" value="TRNA SULFURTRANSFERASE"/>
    <property type="match status" value="1"/>
</dbReference>
<dbReference type="InterPro" id="IPR020536">
    <property type="entry name" value="ThiI_AANH"/>
</dbReference>
<evidence type="ECO:0000256" key="15">
    <source>
        <dbReference type="ARBA" id="ARBA00075337"/>
    </source>
</evidence>
<evidence type="ECO:0000256" key="10">
    <source>
        <dbReference type="ARBA" id="ARBA00052330"/>
    </source>
</evidence>
<keyword evidence="6 18" id="KW-0067">ATP-binding</keyword>
<dbReference type="GO" id="GO:0004810">
    <property type="term" value="F:CCA tRNA nucleotidyltransferase activity"/>
    <property type="evidence" value="ECO:0007669"/>
    <property type="project" value="InterPro"/>
</dbReference>
<comment type="subcellular location">
    <subcellularLocation>
        <location evidence="1 18">Cytoplasm</location>
    </subcellularLocation>
</comment>
<dbReference type="EC" id="2.8.1.4" evidence="13 18"/>
<dbReference type="InterPro" id="IPR004114">
    <property type="entry name" value="THUMP_dom"/>
</dbReference>
<dbReference type="CDD" id="cd01712">
    <property type="entry name" value="PPase_ThiI"/>
    <property type="match status" value="1"/>
</dbReference>
<dbReference type="GO" id="GO:0052837">
    <property type="term" value="P:thiazole biosynthetic process"/>
    <property type="evidence" value="ECO:0007669"/>
    <property type="project" value="TreeGrafter"/>
</dbReference>
<evidence type="ECO:0000256" key="5">
    <source>
        <dbReference type="ARBA" id="ARBA00022741"/>
    </source>
</evidence>
<dbReference type="GO" id="GO:0005829">
    <property type="term" value="C:cytosol"/>
    <property type="evidence" value="ECO:0007669"/>
    <property type="project" value="TreeGrafter"/>
</dbReference>
<comment type="catalytic activity">
    <reaction evidence="10 18">
        <text>[ThiS sulfur-carrier protein]-C-terminal Gly-Gly-AMP + S-sulfanyl-L-cysteinyl-[cysteine desulfurase] + AH2 = [ThiS sulfur-carrier protein]-C-terminal-Gly-aminoethanethioate + L-cysteinyl-[cysteine desulfurase] + A + AMP + 2 H(+)</text>
        <dbReference type="Rhea" id="RHEA:43340"/>
        <dbReference type="Rhea" id="RHEA-COMP:12157"/>
        <dbReference type="Rhea" id="RHEA-COMP:12158"/>
        <dbReference type="Rhea" id="RHEA-COMP:12910"/>
        <dbReference type="Rhea" id="RHEA-COMP:19908"/>
        <dbReference type="ChEBI" id="CHEBI:13193"/>
        <dbReference type="ChEBI" id="CHEBI:15378"/>
        <dbReference type="ChEBI" id="CHEBI:17499"/>
        <dbReference type="ChEBI" id="CHEBI:29950"/>
        <dbReference type="ChEBI" id="CHEBI:61963"/>
        <dbReference type="ChEBI" id="CHEBI:90618"/>
        <dbReference type="ChEBI" id="CHEBI:232372"/>
        <dbReference type="ChEBI" id="CHEBI:456215"/>
    </reaction>
</comment>
<comment type="function">
    <text evidence="11 18">Catalyzes the ATP-dependent transfer of a sulfur to tRNA to produce 4-thiouridine in position 8 of tRNAs, which functions as a near-UV photosensor. Also catalyzes the transfer of sulfur to the sulfur carrier protein ThiS, forming ThiS-thiocarboxylate. This is a step in the synthesis of thiazole, in the thiamine biosynthesis pathway. The sulfur is donated as persulfide by IscS.</text>
</comment>
<dbReference type="SMART" id="SM00981">
    <property type="entry name" value="THUMP"/>
    <property type="match status" value="1"/>
</dbReference>
<keyword evidence="5 18" id="KW-0547">Nucleotide-binding</keyword>
<dbReference type="HAMAP" id="MF_00021">
    <property type="entry name" value="ThiI"/>
    <property type="match status" value="1"/>
</dbReference>
<dbReference type="GO" id="GO:0000049">
    <property type="term" value="F:tRNA binding"/>
    <property type="evidence" value="ECO:0007669"/>
    <property type="project" value="UniProtKB-UniRule"/>
</dbReference>
<feature type="binding site" evidence="18">
    <location>
        <position position="274"/>
    </location>
    <ligand>
        <name>ATP</name>
        <dbReference type="ChEBI" id="CHEBI:30616"/>
    </ligand>
</feature>
<dbReference type="CDD" id="cd11716">
    <property type="entry name" value="THUMP_ThiI"/>
    <property type="match status" value="1"/>
</dbReference>
<feature type="binding site" evidence="18">
    <location>
        <position position="283"/>
    </location>
    <ligand>
        <name>ATP</name>
        <dbReference type="ChEBI" id="CHEBI:30616"/>
    </ligand>
</feature>
<keyword evidence="7 18" id="KW-0694">RNA-binding</keyword>
<dbReference type="Proteomes" id="UP000290985">
    <property type="component" value="Chromosome"/>
</dbReference>
<evidence type="ECO:0000256" key="3">
    <source>
        <dbReference type="ARBA" id="ARBA00022555"/>
    </source>
</evidence>
<evidence type="ECO:0000256" key="16">
    <source>
        <dbReference type="ARBA" id="ARBA00077849"/>
    </source>
</evidence>
<evidence type="ECO:0000256" key="8">
    <source>
        <dbReference type="ARBA" id="ARBA00022977"/>
    </source>
</evidence>
<dbReference type="OrthoDB" id="9773948at2"/>
<reference evidence="20 21" key="1">
    <citation type="submission" date="2019-01" db="EMBL/GenBank/DDBJ databases">
        <authorList>
            <consortium name="Pathogen Informatics"/>
        </authorList>
    </citation>
    <scope>NUCLEOTIDE SEQUENCE [LARGE SCALE GENOMIC DNA]</scope>
    <source>
        <strain evidence="20 21">NCTC10181</strain>
    </source>
</reference>
<keyword evidence="2 18" id="KW-0963">Cytoplasm</keyword>
<evidence type="ECO:0000256" key="13">
    <source>
        <dbReference type="ARBA" id="ARBA00066827"/>
    </source>
</evidence>
<organism evidence="20 21">
    <name type="scientific">Mycoplasmopsis citelli</name>
    <dbReference type="NCBI Taxonomy" id="171281"/>
    <lineage>
        <taxon>Bacteria</taxon>
        <taxon>Bacillati</taxon>
        <taxon>Mycoplasmatota</taxon>
        <taxon>Mycoplasmoidales</taxon>
        <taxon>Metamycoplasmataceae</taxon>
        <taxon>Mycoplasmopsis</taxon>
    </lineage>
</organism>
<evidence type="ECO:0000256" key="12">
    <source>
        <dbReference type="ARBA" id="ARBA00061472"/>
    </source>
</evidence>
<dbReference type="GO" id="GO:0140741">
    <property type="term" value="F:tRNA-uracil-4 sulfurtransferase activity"/>
    <property type="evidence" value="ECO:0007669"/>
    <property type="project" value="UniProtKB-EC"/>
</dbReference>
<dbReference type="InterPro" id="IPR049962">
    <property type="entry name" value="THUMP_ThiI"/>
</dbReference>
<gene>
    <name evidence="20" type="primary">MCYN0240</name>
    <name evidence="18" type="synonym">thiI</name>
    <name evidence="20" type="ORF">NCTC10181_00261</name>
</gene>
<dbReference type="GO" id="GO:0002937">
    <property type="term" value="P:tRNA 4-thiouridine biosynthesis"/>
    <property type="evidence" value="ECO:0007669"/>
    <property type="project" value="TreeGrafter"/>
</dbReference>
<dbReference type="InterPro" id="IPR014729">
    <property type="entry name" value="Rossmann-like_a/b/a_fold"/>
</dbReference>
<evidence type="ECO:0000313" key="21">
    <source>
        <dbReference type="Proteomes" id="UP000290985"/>
    </source>
</evidence>
<evidence type="ECO:0000256" key="11">
    <source>
        <dbReference type="ARBA" id="ARBA00058382"/>
    </source>
</evidence>